<evidence type="ECO:0000259" key="1">
    <source>
        <dbReference type="SMART" id="SM01351"/>
    </source>
</evidence>
<gene>
    <name evidence="2" type="ORF">PCOR1329_LOCUS19723</name>
</gene>
<organism evidence="2 3">
    <name type="scientific">Prorocentrum cordatum</name>
    <dbReference type="NCBI Taxonomy" id="2364126"/>
    <lineage>
        <taxon>Eukaryota</taxon>
        <taxon>Sar</taxon>
        <taxon>Alveolata</taxon>
        <taxon>Dinophyceae</taxon>
        <taxon>Prorocentrales</taxon>
        <taxon>Prorocentraceae</taxon>
        <taxon>Prorocentrum</taxon>
    </lineage>
</organism>
<reference evidence="2" key="1">
    <citation type="submission" date="2023-10" db="EMBL/GenBank/DDBJ databases">
        <authorList>
            <person name="Chen Y."/>
            <person name="Shah S."/>
            <person name="Dougan E. K."/>
            <person name="Thang M."/>
            <person name="Chan C."/>
        </authorList>
    </citation>
    <scope>NUCLEOTIDE SEQUENCE [LARGE SCALE GENOMIC DNA]</scope>
</reference>
<dbReference type="Pfam" id="PF14521">
    <property type="entry name" value="Aspzincin_M35"/>
    <property type="match status" value="1"/>
</dbReference>
<proteinExistence type="predicted"/>
<accession>A0ABN9RDB9</accession>
<evidence type="ECO:0000313" key="3">
    <source>
        <dbReference type="Proteomes" id="UP001189429"/>
    </source>
</evidence>
<sequence length="166" mass="18454">MGSDDAEVVVQSIQKVATAQAWAANAVRNIGNNQRSDLLTKWFGSKSSRVRQIAKQTANSVIEVLESCEIRTDEQECNKMPGVLAYVYPGMKNSQGQYVMFMCDASLNYNPLTGVLYHEAAHHPYSNRDDVIYGRGDCQELAQSNPNGALNNADSHEYYVTDLNTR</sequence>
<comment type="caution">
    <text evidence="2">The sequence shown here is derived from an EMBL/GenBank/DDBJ whole genome shotgun (WGS) entry which is preliminary data.</text>
</comment>
<keyword evidence="3" id="KW-1185">Reference proteome</keyword>
<dbReference type="SMART" id="SM01351">
    <property type="entry name" value="Aspzincin_M35"/>
    <property type="match status" value="1"/>
</dbReference>
<feature type="domain" description="Lysine-specific metallo-endopeptidase" evidence="1">
    <location>
        <begin position="24"/>
        <end position="161"/>
    </location>
</feature>
<name>A0ABN9RDB9_9DINO</name>
<dbReference type="InterPro" id="IPR024079">
    <property type="entry name" value="MetalloPept_cat_dom_sf"/>
</dbReference>
<dbReference type="Proteomes" id="UP001189429">
    <property type="component" value="Unassembled WGS sequence"/>
</dbReference>
<dbReference type="EMBL" id="CAUYUJ010006326">
    <property type="protein sequence ID" value="CAK0816993.1"/>
    <property type="molecule type" value="Genomic_DNA"/>
</dbReference>
<dbReference type="Gene3D" id="3.40.390.10">
    <property type="entry name" value="Collagenase (Catalytic Domain)"/>
    <property type="match status" value="1"/>
</dbReference>
<dbReference type="SUPFAM" id="SSF55486">
    <property type="entry name" value="Metalloproteases ('zincins'), catalytic domain"/>
    <property type="match status" value="1"/>
</dbReference>
<evidence type="ECO:0000313" key="2">
    <source>
        <dbReference type="EMBL" id="CAK0816993.1"/>
    </source>
</evidence>
<protein>
    <recommendedName>
        <fullName evidence="1">Lysine-specific metallo-endopeptidase domain-containing protein</fullName>
    </recommendedName>
</protein>
<dbReference type="InterPro" id="IPR029463">
    <property type="entry name" value="Lys_MEP"/>
</dbReference>